<dbReference type="AlphaFoldDB" id="A0A183IU33"/>
<feature type="compositionally biased region" description="Acidic residues" evidence="2">
    <location>
        <begin position="234"/>
        <end position="251"/>
    </location>
</feature>
<dbReference type="InterPro" id="IPR017930">
    <property type="entry name" value="Myb_dom"/>
</dbReference>
<sequence length="332" mass="36663">MLGVKLFGIGRWASISQLLPGRTSNATKMRYRSLSSASEKTRKIDADAEGKARNRRLRYSFKGANFPKSSLESKKAKSCKRLPEDTRETVALQLEQVRIAREKLEADSKLPMKLVKKHRFLPPNEVSVKAYRKLIDYKKVLFDTVNEAAGNTLCHSQSAVSAPEKSASSTIEVVASTSQEPDESEEDEDPFSLYNLAFDSSFFWAALLNNIAKAKSGTTDGGGDSIDEEHVVDDSSVEENDDCNVTEEEGSDPPATHGIDAIENYTGLVVRQARDTKGRGGCLGCEADYERSAIKTCSSPSASRERSSRATAEKDRWNDDEHNSQLQSRKPL</sequence>
<protein>
    <submittedName>
        <fullName evidence="6">HTH myb-type domain-containing protein</fullName>
    </submittedName>
</protein>
<gene>
    <name evidence="4" type="ORF">SBAD_LOCUS7130</name>
</gene>
<reference evidence="6" key="1">
    <citation type="submission" date="2016-06" db="UniProtKB">
        <authorList>
            <consortium name="WormBaseParasite"/>
        </authorList>
    </citation>
    <scope>IDENTIFICATION</scope>
</reference>
<dbReference type="SUPFAM" id="SSF46689">
    <property type="entry name" value="Homeodomain-like"/>
    <property type="match status" value="1"/>
</dbReference>
<evidence type="ECO:0000256" key="2">
    <source>
        <dbReference type="SAM" id="MobiDB-lite"/>
    </source>
</evidence>
<evidence type="ECO:0000313" key="5">
    <source>
        <dbReference type="Proteomes" id="UP000270296"/>
    </source>
</evidence>
<feature type="compositionally biased region" description="Basic and acidic residues" evidence="2">
    <location>
        <begin position="303"/>
        <end position="323"/>
    </location>
</feature>
<feature type="compositionally biased region" description="Acidic residues" evidence="2">
    <location>
        <begin position="180"/>
        <end position="189"/>
    </location>
</feature>
<dbReference type="GO" id="GO:0005634">
    <property type="term" value="C:nucleus"/>
    <property type="evidence" value="ECO:0007669"/>
    <property type="project" value="UniProtKB-SubCell"/>
</dbReference>
<comment type="subcellular location">
    <subcellularLocation>
        <location evidence="1">Nucleus</location>
    </subcellularLocation>
</comment>
<dbReference type="Gene3D" id="1.10.10.60">
    <property type="entry name" value="Homeodomain-like"/>
    <property type="match status" value="1"/>
</dbReference>
<dbReference type="CDD" id="cd00167">
    <property type="entry name" value="SANT"/>
    <property type="match status" value="1"/>
</dbReference>
<dbReference type="InterPro" id="IPR001005">
    <property type="entry name" value="SANT/Myb"/>
</dbReference>
<name>A0A183IU33_9BILA</name>
<feature type="region of interest" description="Disordered" evidence="2">
    <location>
        <begin position="294"/>
        <end position="332"/>
    </location>
</feature>
<dbReference type="InterPro" id="IPR009057">
    <property type="entry name" value="Homeodomain-like_sf"/>
</dbReference>
<feature type="compositionally biased region" description="Polar residues" evidence="2">
    <location>
        <begin position="156"/>
        <end position="179"/>
    </location>
</feature>
<dbReference type="WBParaSite" id="SBAD_0000739701-mRNA-1">
    <property type="protein sequence ID" value="SBAD_0000739701-mRNA-1"/>
    <property type="gene ID" value="SBAD_0000739701"/>
</dbReference>
<dbReference type="OrthoDB" id="2143914at2759"/>
<dbReference type="EMBL" id="UZAM01010348">
    <property type="protein sequence ID" value="VDP11995.1"/>
    <property type="molecule type" value="Genomic_DNA"/>
</dbReference>
<feature type="domain" description="HTH myb-type" evidence="3">
    <location>
        <begin position="1"/>
        <end position="39"/>
    </location>
</feature>
<feature type="region of interest" description="Disordered" evidence="2">
    <location>
        <begin position="216"/>
        <end position="260"/>
    </location>
</feature>
<accession>A0A183IU33</accession>
<evidence type="ECO:0000256" key="1">
    <source>
        <dbReference type="ARBA" id="ARBA00004123"/>
    </source>
</evidence>
<evidence type="ECO:0000313" key="6">
    <source>
        <dbReference type="WBParaSite" id="SBAD_0000739701-mRNA-1"/>
    </source>
</evidence>
<dbReference type="Proteomes" id="UP000270296">
    <property type="component" value="Unassembled WGS sequence"/>
</dbReference>
<keyword evidence="5" id="KW-1185">Reference proteome</keyword>
<evidence type="ECO:0000313" key="4">
    <source>
        <dbReference type="EMBL" id="VDP11995.1"/>
    </source>
</evidence>
<proteinExistence type="predicted"/>
<feature type="region of interest" description="Disordered" evidence="2">
    <location>
        <begin position="156"/>
        <end position="189"/>
    </location>
</feature>
<dbReference type="PROSITE" id="PS51294">
    <property type="entry name" value="HTH_MYB"/>
    <property type="match status" value="1"/>
</dbReference>
<evidence type="ECO:0000259" key="3">
    <source>
        <dbReference type="PROSITE" id="PS51294"/>
    </source>
</evidence>
<reference evidence="4 5" key="2">
    <citation type="submission" date="2018-11" db="EMBL/GenBank/DDBJ databases">
        <authorList>
            <consortium name="Pathogen Informatics"/>
        </authorList>
    </citation>
    <scope>NUCLEOTIDE SEQUENCE [LARGE SCALE GENOMIC DNA]</scope>
</reference>
<organism evidence="6">
    <name type="scientific">Soboliphyme baturini</name>
    <dbReference type="NCBI Taxonomy" id="241478"/>
    <lineage>
        <taxon>Eukaryota</taxon>
        <taxon>Metazoa</taxon>
        <taxon>Ecdysozoa</taxon>
        <taxon>Nematoda</taxon>
        <taxon>Enoplea</taxon>
        <taxon>Dorylaimia</taxon>
        <taxon>Dioctophymatida</taxon>
        <taxon>Dioctophymatoidea</taxon>
        <taxon>Soboliphymatidae</taxon>
        <taxon>Soboliphyme</taxon>
    </lineage>
</organism>